<evidence type="ECO:0000256" key="7">
    <source>
        <dbReference type="ARBA" id="ARBA00022841"/>
    </source>
</evidence>
<evidence type="ECO:0000313" key="9">
    <source>
        <dbReference type="EMBL" id="MDH1053490.1"/>
    </source>
</evidence>
<evidence type="ECO:0000313" key="10">
    <source>
        <dbReference type="Proteomes" id="UP001158730"/>
    </source>
</evidence>
<comment type="subcellular location">
    <subcellularLocation>
        <location evidence="1">Periplasm</location>
    </subcellularLocation>
</comment>
<dbReference type="InterPro" id="IPR035422">
    <property type="entry name" value="AlgF"/>
</dbReference>
<gene>
    <name evidence="9" type="ORF">N5C05_01815</name>
</gene>
<dbReference type="AlphaFoldDB" id="A0AA42SPF6"/>
<evidence type="ECO:0000256" key="2">
    <source>
        <dbReference type="ARBA" id="ARBA00005182"/>
    </source>
</evidence>
<comment type="pathway">
    <text evidence="2">Glycan biosynthesis; alginate biosynthesis.</text>
</comment>
<dbReference type="GO" id="GO:0042597">
    <property type="term" value="C:periplasmic space"/>
    <property type="evidence" value="ECO:0007669"/>
    <property type="project" value="UniProtKB-SubCell"/>
</dbReference>
<evidence type="ECO:0000256" key="6">
    <source>
        <dbReference type="ARBA" id="ARBA00022764"/>
    </source>
</evidence>
<keyword evidence="6" id="KW-0574">Periplasm</keyword>
<dbReference type="EMBL" id="JAOBYN010000001">
    <property type="protein sequence ID" value="MDH1053490.1"/>
    <property type="molecule type" value="Genomic_DNA"/>
</dbReference>
<evidence type="ECO:0000256" key="8">
    <source>
        <dbReference type="SAM" id="SignalP"/>
    </source>
</evidence>
<sequence length="215" mass="22966">MSMIRSLNRTACLGSLLISLCAPLAMADEATLYGPVAPEGSAFVRGYNAASETLDAQLGSLHFSDIAPKGSSDYEFLPAGSYKASAGGHSLAVSLAEDQYYTLVRLPGGDLRLIDEPLFKNRQKSLLRLQNLTDSTLSLKTADGKTEVIKAVAGQARGEREINPVKVRLALFAGERKVGDLSPLVIERGEVVSLYVTGAADKLSPVWVKRPVTTD</sequence>
<accession>A0AA42SPF6</accession>
<organism evidence="9 10">
    <name type="scientific">Aquipseudomonas alcaligenes</name>
    <name type="common">Pseudomonas alcaligenes</name>
    <dbReference type="NCBI Taxonomy" id="43263"/>
    <lineage>
        <taxon>Bacteria</taxon>
        <taxon>Pseudomonadati</taxon>
        <taxon>Pseudomonadota</taxon>
        <taxon>Gammaproteobacteria</taxon>
        <taxon>Pseudomonadales</taxon>
        <taxon>Pseudomonadaceae</taxon>
        <taxon>Aquipseudomonas</taxon>
    </lineage>
</organism>
<evidence type="ECO:0000256" key="1">
    <source>
        <dbReference type="ARBA" id="ARBA00004418"/>
    </source>
</evidence>
<dbReference type="GO" id="GO:0042121">
    <property type="term" value="P:alginic acid biosynthetic process"/>
    <property type="evidence" value="ECO:0007669"/>
    <property type="project" value="UniProtKB-KW"/>
</dbReference>
<feature type="chain" id="PRO_5041362047" description="Alginate biosynthesis protein AlgF" evidence="8">
    <location>
        <begin position="28"/>
        <end position="215"/>
    </location>
</feature>
<evidence type="ECO:0000256" key="4">
    <source>
        <dbReference type="ARBA" id="ARBA00013964"/>
    </source>
</evidence>
<protein>
    <recommendedName>
        <fullName evidence="4">Alginate biosynthesis protein AlgF</fullName>
    </recommendedName>
</protein>
<dbReference type="Proteomes" id="UP001158730">
    <property type="component" value="Unassembled WGS sequence"/>
</dbReference>
<comment type="caution">
    <text evidence="9">The sequence shown here is derived from an EMBL/GenBank/DDBJ whole genome shotgun (WGS) entry which is preliminary data.</text>
</comment>
<dbReference type="Pfam" id="PF11182">
    <property type="entry name" value="AlgF"/>
    <property type="match status" value="1"/>
</dbReference>
<proteinExistence type="inferred from homology"/>
<keyword evidence="5 8" id="KW-0732">Signal</keyword>
<keyword evidence="7" id="KW-0016">Alginate biosynthesis</keyword>
<reference evidence="9" key="1">
    <citation type="submission" date="2022-09" db="EMBL/GenBank/DDBJ databases">
        <title>Intensive care unit water sources are persistently colonized with multi-drug resistant bacteria and are the site of extensive horizontal gene transfer of antibiotic resistance genes.</title>
        <authorList>
            <person name="Diorio-Toth L."/>
        </authorList>
    </citation>
    <scope>NUCLEOTIDE SEQUENCE</scope>
    <source>
        <strain evidence="9">GD03990</strain>
    </source>
</reference>
<dbReference type="RefSeq" id="WP_374323228.1">
    <property type="nucleotide sequence ID" value="NZ_CALTXO010000042.1"/>
</dbReference>
<evidence type="ECO:0000256" key="3">
    <source>
        <dbReference type="ARBA" id="ARBA00010033"/>
    </source>
</evidence>
<feature type="signal peptide" evidence="8">
    <location>
        <begin position="1"/>
        <end position="27"/>
    </location>
</feature>
<evidence type="ECO:0000256" key="5">
    <source>
        <dbReference type="ARBA" id="ARBA00022729"/>
    </source>
</evidence>
<comment type="similarity">
    <text evidence="3">Belongs to the AlgF family.</text>
</comment>
<name>A0AA42SPF6_AQUAC</name>